<dbReference type="PANTHER" id="PTHR21559">
    <property type="entry name" value="DYSTROGLYCAN-RELATED"/>
    <property type="match status" value="1"/>
</dbReference>
<dbReference type="InterPro" id="IPR008465">
    <property type="entry name" value="DAG1_C"/>
</dbReference>
<feature type="region of interest" description="Disordered" evidence="14">
    <location>
        <begin position="769"/>
        <end position="861"/>
    </location>
</feature>
<keyword evidence="5" id="KW-0770">Synapse</keyword>
<organism evidence="17 18">
    <name type="scientific">Actinia tenebrosa</name>
    <name type="common">Australian red waratah sea anemone</name>
    <dbReference type="NCBI Taxonomy" id="6105"/>
    <lineage>
        <taxon>Eukaryota</taxon>
        <taxon>Metazoa</taxon>
        <taxon>Cnidaria</taxon>
        <taxon>Anthozoa</taxon>
        <taxon>Hexacorallia</taxon>
        <taxon>Actiniaria</taxon>
        <taxon>Actiniidae</taxon>
        <taxon>Actinia</taxon>
    </lineage>
</organism>
<feature type="compositionally biased region" description="Basic and acidic residues" evidence="14">
    <location>
        <begin position="842"/>
        <end position="851"/>
    </location>
</feature>
<evidence type="ECO:0000313" key="17">
    <source>
        <dbReference type="Proteomes" id="UP000515163"/>
    </source>
</evidence>
<dbReference type="OrthoDB" id="5990676at2759"/>
<dbReference type="GO" id="GO:0007411">
    <property type="term" value="P:axon guidance"/>
    <property type="evidence" value="ECO:0007669"/>
    <property type="project" value="TreeGrafter"/>
</dbReference>
<evidence type="ECO:0000256" key="15">
    <source>
        <dbReference type="SAM" id="SignalP"/>
    </source>
</evidence>
<dbReference type="GO" id="GO:0005576">
    <property type="term" value="C:extracellular region"/>
    <property type="evidence" value="ECO:0007669"/>
    <property type="project" value="UniProtKB-SubCell"/>
</dbReference>
<dbReference type="GO" id="GO:0005509">
    <property type="term" value="F:calcium ion binding"/>
    <property type="evidence" value="ECO:0007669"/>
    <property type="project" value="InterPro"/>
</dbReference>
<keyword evidence="15" id="KW-0732">Signal</keyword>
<dbReference type="SMART" id="SM00736">
    <property type="entry name" value="CADG"/>
    <property type="match status" value="1"/>
</dbReference>
<dbReference type="InterPro" id="IPR015919">
    <property type="entry name" value="Cadherin-like_sf"/>
</dbReference>
<dbReference type="InParanoid" id="A0A6P8IUN8"/>
<dbReference type="GO" id="GO:0021675">
    <property type="term" value="P:nerve development"/>
    <property type="evidence" value="ECO:0007669"/>
    <property type="project" value="TreeGrafter"/>
</dbReference>
<evidence type="ECO:0000259" key="16">
    <source>
        <dbReference type="PROSITE" id="PS51699"/>
    </source>
</evidence>
<evidence type="ECO:0000256" key="10">
    <source>
        <dbReference type="ARBA" id="ARBA00026224"/>
    </source>
</evidence>
<dbReference type="AlphaFoldDB" id="A0A6P8IUN8"/>
<proteinExistence type="predicted"/>
<evidence type="ECO:0000256" key="6">
    <source>
        <dbReference type="ARBA" id="ARBA00023242"/>
    </source>
</evidence>
<reference evidence="18" key="1">
    <citation type="submission" date="2025-08" db="UniProtKB">
        <authorList>
            <consortium name="RefSeq"/>
        </authorList>
    </citation>
    <scope>IDENTIFICATION</scope>
    <source>
        <tissue evidence="18">Tentacle</tissue>
    </source>
</reference>
<evidence type="ECO:0000256" key="14">
    <source>
        <dbReference type="SAM" id="MobiDB-lite"/>
    </source>
</evidence>
<gene>
    <name evidence="18" type="primary">LOC116304301</name>
</gene>
<dbReference type="SUPFAM" id="SSF49313">
    <property type="entry name" value="Cadherin-like"/>
    <property type="match status" value="1"/>
</dbReference>
<feature type="chain" id="PRO_5028463163" description="Dystroglycan 1" evidence="15">
    <location>
        <begin position="22"/>
        <end position="886"/>
    </location>
</feature>
<keyword evidence="7" id="KW-0628">Postsynaptic cell membrane</keyword>
<keyword evidence="4" id="KW-0597">Phosphoprotein</keyword>
<keyword evidence="7" id="KW-0472">Membrane</keyword>
<keyword evidence="17" id="KW-1185">Reference proteome</keyword>
<feature type="compositionally biased region" description="Basic and acidic residues" evidence="14">
    <location>
        <begin position="825"/>
        <end position="834"/>
    </location>
</feature>
<evidence type="ECO:0000256" key="7">
    <source>
        <dbReference type="ARBA" id="ARBA00023257"/>
    </source>
</evidence>
<dbReference type="Proteomes" id="UP000515163">
    <property type="component" value="Unplaced"/>
</dbReference>
<evidence type="ECO:0000256" key="5">
    <source>
        <dbReference type="ARBA" id="ARBA00023018"/>
    </source>
</evidence>
<dbReference type="GO" id="GO:0016011">
    <property type="term" value="C:dystroglycan complex"/>
    <property type="evidence" value="ECO:0007669"/>
    <property type="project" value="TreeGrafter"/>
</dbReference>
<feature type="domain" description="Peptidase S72" evidence="16">
    <location>
        <begin position="150"/>
        <end position="259"/>
    </location>
</feature>
<feature type="region of interest" description="Disordered" evidence="14">
    <location>
        <begin position="711"/>
        <end position="732"/>
    </location>
</feature>
<evidence type="ECO:0000256" key="13">
    <source>
        <dbReference type="ARBA" id="ARBA00034100"/>
    </source>
</evidence>
<dbReference type="GO" id="GO:0005654">
    <property type="term" value="C:nucleoplasm"/>
    <property type="evidence" value="ECO:0007669"/>
    <property type="project" value="UniProtKB-SubCell"/>
</dbReference>
<evidence type="ECO:0000256" key="11">
    <source>
        <dbReference type="ARBA" id="ARBA00030092"/>
    </source>
</evidence>
<dbReference type="Gene3D" id="2.60.40.10">
    <property type="entry name" value="Immunoglobulins"/>
    <property type="match status" value="1"/>
</dbReference>
<comment type="function">
    <text evidence="8">The dystroglycan complex is involved in a number of processes including laminin and basement membrane assembly, sarcolemmal stability, cell survival, peripheral nerve myelination, nodal structure, cell migration, and epithelial polarization.</text>
</comment>
<evidence type="ECO:0000256" key="3">
    <source>
        <dbReference type="ARBA" id="ARBA00004642"/>
    </source>
</evidence>
<dbReference type="GeneID" id="116304301"/>
<evidence type="ECO:0000256" key="2">
    <source>
        <dbReference type="ARBA" id="ARBA00004239"/>
    </source>
</evidence>
<dbReference type="GO" id="GO:0043236">
    <property type="term" value="F:laminin binding"/>
    <property type="evidence" value="ECO:0007669"/>
    <property type="project" value="TreeGrafter"/>
</dbReference>
<dbReference type="PANTHER" id="PTHR21559:SF21">
    <property type="entry name" value="DYSTROGLYCAN 1"/>
    <property type="match status" value="1"/>
</dbReference>
<dbReference type="InterPro" id="IPR013783">
    <property type="entry name" value="Ig-like_fold"/>
</dbReference>
<dbReference type="Pfam" id="PF05454">
    <property type="entry name" value="DAG1"/>
    <property type="match status" value="1"/>
</dbReference>
<feature type="compositionally biased region" description="Polar residues" evidence="14">
    <location>
        <begin position="786"/>
        <end position="804"/>
    </location>
</feature>
<dbReference type="PROSITE" id="PS51699">
    <property type="entry name" value="SEA_DG"/>
    <property type="match status" value="1"/>
</dbReference>
<dbReference type="GO" id="GO:0042383">
    <property type="term" value="C:sarcolemma"/>
    <property type="evidence" value="ECO:0007669"/>
    <property type="project" value="UniProtKB-SubCell"/>
</dbReference>
<evidence type="ECO:0000256" key="12">
    <source>
        <dbReference type="ARBA" id="ARBA00031034"/>
    </source>
</evidence>
<evidence type="ECO:0000256" key="4">
    <source>
        <dbReference type="ARBA" id="ARBA00022553"/>
    </source>
</evidence>
<feature type="region of interest" description="Disordered" evidence="14">
    <location>
        <begin position="389"/>
        <end position="408"/>
    </location>
</feature>
<comment type="subcellular location">
    <subcellularLocation>
        <location evidence="1">Cell membrane</location>
        <location evidence="1">Sarcolemma</location>
    </subcellularLocation>
    <subcellularLocation>
        <location evidence="3">Nucleus</location>
        <location evidence="3">Nucleoplasm</location>
    </subcellularLocation>
    <subcellularLocation>
        <location evidence="13">Postsynaptic cell membrane</location>
    </subcellularLocation>
    <subcellularLocation>
        <location evidence="2">Secreted</location>
        <location evidence="2">Extracellular space</location>
    </subcellularLocation>
</comment>
<feature type="compositionally biased region" description="Low complexity" evidence="14">
    <location>
        <begin position="389"/>
        <end position="402"/>
    </location>
</feature>
<evidence type="ECO:0000256" key="9">
    <source>
        <dbReference type="ARBA" id="ARBA00024991"/>
    </source>
</evidence>
<keyword evidence="6" id="KW-0539">Nucleus</keyword>
<protein>
    <recommendedName>
        <fullName evidence="10">Dystroglycan 1</fullName>
    </recommendedName>
    <alternativeName>
        <fullName evidence="12">Dystroglycan</fullName>
    </alternativeName>
    <alternativeName>
        <fullName evidence="11">Dystrophin-associated glycoprotein 1</fullName>
    </alternativeName>
</protein>
<dbReference type="GO" id="GO:0002009">
    <property type="term" value="P:morphogenesis of an epithelium"/>
    <property type="evidence" value="ECO:0007669"/>
    <property type="project" value="TreeGrafter"/>
</dbReference>
<dbReference type="InterPro" id="IPR030398">
    <property type="entry name" value="SEA_DG_dom"/>
</dbReference>
<evidence type="ECO:0000256" key="1">
    <source>
        <dbReference type="ARBA" id="ARBA00004135"/>
    </source>
</evidence>
<accession>A0A6P8IUN8</accession>
<evidence type="ECO:0000313" key="18">
    <source>
        <dbReference type="RefSeq" id="XP_031569868.1"/>
    </source>
</evidence>
<dbReference type="GO" id="GO:0045211">
    <property type="term" value="C:postsynaptic membrane"/>
    <property type="evidence" value="ECO:0007669"/>
    <property type="project" value="UniProtKB-SubCell"/>
</dbReference>
<feature type="signal peptide" evidence="15">
    <location>
        <begin position="1"/>
        <end position="21"/>
    </location>
</feature>
<name>A0A6P8IUN8_ACTTE</name>
<dbReference type="RefSeq" id="XP_031569868.1">
    <property type="nucleotide sequence ID" value="XM_031714008.1"/>
</dbReference>
<dbReference type="KEGG" id="aten:116304301"/>
<dbReference type="InterPro" id="IPR006644">
    <property type="entry name" value="Cadg"/>
</dbReference>
<evidence type="ECO:0000256" key="8">
    <source>
        <dbReference type="ARBA" id="ARBA00023567"/>
    </source>
</evidence>
<sequence>MSKALAVLKLFFSMVSINSTAKPTLTSPSRSNATHPITQAAQPVPLLLKPMDQVASFVGQGFRFTIPDDTFYPTYYVGRRENLKLSMFTINGGMISRNSWLHFDSEARNVYGFPLPGNEGTFRFLLKATNSDGKSAADILRVHVRKSNSNHNHEFVIRTKFHLLNFVSDVRVRFDFVSRFARYAIDDDVSSVWIKSYNKKHKQITLTLNTIPYSPCDKTRLQNIHNKLATSSGGVNPSFQKALSEKFLISSVELKLVGPCDQVKKDDGNEFEWGVLKHLMPILMLMFVVGIPVGISVAIHKRIKRKRARLRDERKRRRRMENGMDSTFHTVHYNNRCPSMLSVSNFSREDDATEDERSSISKINIIPNGTTPNGTIPSSINLDVPKISTNKQTNNKLNTNSKADNSSSSRVMYMGKSEMNIPVYFTKPKEEIQNDSEMSFSMIADTISSTLKGIGKSVWSVAGPEEDESTVNEPKTGNLDGEDKRSKKDNKLKLLASELELPLAADKNDDVPKLQSVSIVHEPGALGIPQRCQSELKLTEYGKGNSANDGVKVPLMNSASNRLPKRRVSLPHVEIHSENTKNRNKVVDSLFGTQGSSVETGEGISLKGLLKSLSDVSKMTTPKEQETVLVDESAIGMFTSQIEQMSKDAREDFGSRNEVEDYGMQHSEENLPEQEERYDEEEELMTPEDIEAMDYTTWRMKQIKKAQRAAAKKEKEQGIGSSEYSHEAEYDREDVASTDKLVYQDYTNPYQYANTSYLSVKSQSLDLTSQSSGLNESDDYEKENCNKQQRPSSPMFSPNTQSMPSLHDRKFQLGAESTKVANRSRTQEDNHQGEKSILGKIFSRETPEESKNLNQPKEPEEGSLVGFLKTRVGGFLGPSEGSSWFK</sequence>
<comment type="function">
    <text evidence="9">Transmembrane protein that plays important roles in connecting the extracellular matrix to the cytoskeleton. Acts as a cell adhesion receptor in both muscle and non-muscle tissues. Receptor for both DMD and UTRN and, through these interactions, scaffolds axin to the cytoskeleton. Also functions in cell adhesion-mediated signaling and implicated in cell polarity.</text>
</comment>
<feature type="region of interest" description="Disordered" evidence="14">
    <location>
        <begin position="462"/>
        <end position="486"/>
    </location>
</feature>